<accession>A0A1R3KA96</accession>
<dbReference type="Gramene" id="OMP04007">
    <property type="protein sequence ID" value="OMP04007"/>
    <property type="gene ID" value="CCACVL1_02215"/>
</dbReference>
<dbReference type="AlphaFoldDB" id="A0A1R3KA96"/>
<evidence type="ECO:0000313" key="3">
    <source>
        <dbReference type="Proteomes" id="UP000188268"/>
    </source>
</evidence>
<evidence type="ECO:0000256" key="1">
    <source>
        <dbReference type="SAM" id="Phobius"/>
    </source>
</evidence>
<dbReference type="Proteomes" id="UP000188268">
    <property type="component" value="Unassembled WGS sequence"/>
</dbReference>
<name>A0A1R3KA96_COCAP</name>
<keyword evidence="1" id="KW-1133">Transmembrane helix</keyword>
<protein>
    <submittedName>
        <fullName evidence="2">Uncharacterized protein</fullName>
    </submittedName>
</protein>
<reference evidence="2 3" key="1">
    <citation type="submission" date="2013-09" db="EMBL/GenBank/DDBJ databases">
        <title>Corchorus capsularis genome sequencing.</title>
        <authorList>
            <person name="Alam M."/>
            <person name="Haque M.S."/>
            <person name="Islam M.S."/>
            <person name="Emdad E.M."/>
            <person name="Islam M.M."/>
            <person name="Ahmed B."/>
            <person name="Halim A."/>
            <person name="Hossen Q.M.M."/>
            <person name="Hossain M.Z."/>
            <person name="Ahmed R."/>
            <person name="Khan M.M."/>
            <person name="Islam R."/>
            <person name="Rashid M.M."/>
            <person name="Khan S.A."/>
            <person name="Rahman M.S."/>
            <person name="Alam M."/>
        </authorList>
    </citation>
    <scope>NUCLEOTIDE SEQUENCE [LARGE SCALE GENOMIC DNA]</scope>
    <source>
        <strain evidence="3">cv. CVL-1</strain>
        <tissue evidence="2">Whole seedling</tissue>
    </source>
</reference>
<proteinExistence type="predicted"/>
<comment type="caution">
    <text evidence="2">The sequence shown here is derived from an EMBL/GenBank/DDBJ whole genome shotgun (WGS) entry which is preliminary data.</text>
</comment>
<sequence>MEPARPQPVEIDLHHAIDWTLFGIFMVSLQIGIAMTAHPGCN</sequence>
<evidence type="ECO:0000313" key="2">
    <source>
        <dbReference type="EMBL" id="OMP04007.1"/>
    </source>
</evidence>
<keyword evidence="3" id="KW-1185">Reference proteome</keyword>
<organism evidence="2 3">
    <name type="scientific">Corchorus capsularis</name>
    <name type="common">Jute</name>
    <dbReference type="NCBI Taxonomy" id="210143"/>
    <lineage>
        <taxon>Eukaryota</taxon>
        <taxon>Viridiplantae</taxon>
        <taxon>Streptophyta</taxon>
        <taxon>Embryophyta</taxon>
        <taxon>Tracheophyta</taxon>
        <taxon>Spermatophyta</taxon>
        <taxon>Magnoliopsida</taxon>
        <taxon>eudicotyledons</taxon>
        <taxon>Gunneridae</taxon>
        <taxon>Pentapetalae</taxon>
        <taxon>rosids</taxon>
        <taxon>malvids</taxon>
        <taxon>Malvales</taxon>
        <taxon>Malvaceae</taxon>
        <taxon>Grewioideae</taxon>
        <taxon>Apeibeae</taxon>
        <taxon>Corchorus</taxon>
    </lineage>
</organism>
<keyword evidence="1" id="KW-0472">Membrane</keyword>
<gene>
    <name evidence="2" type="ORF">CCACVL1_02215</name>
</gene>
<keyword evidence="1" id="KW-0812">Transmembrane</keyword>
<dbReference type="EMBL" id="AWWV01005849">
    <property type="protein sequence ID" value="OMP04007.1"/>
    <property type="molecule type" value="Genomic_DNA"/>
</dbReference>
<feature type="transmembrane region" description="Helical" evidence="1">
    <location>
        <begin position="16"/>
        <end position="37"/>
    </location>
</feature>